<evidence type="ECO:0000256" key="8">
    <source>
        <dbReference type="SAM" id="Phobius"/>
    </source>
</evidence>
<feature type="transmembrane region" description="Helical" evidence="8">
    <location>
        <begin position="276"/>
        <end position="298"/>
    </location>
</feature>
<keyword evidence="3" id="KW-0328">Glycosyltransferase</keyword>
<dbReference type="Pfam" id="PF13231">
    <property type="entry name" value="PMT_2"/>
    <property type="match status" value="1"/>
</dbReference>
<gene>
    <name evidence="10" type="ORF">UT67_C0013G0009</name>
</gene>
<dbReference type="InterPro" id="IPR050297">
    <property type="entry name" value="LipidA_mod_glycosyltrf_83"/>
</dbReference>
<evidence type="ECO:0000256" key="2">
    <source>
        <dbReference type="ARBA" id="ARBA00022475"/>
    </source>
</evidence>
<feature type="transmembrane region" description="Helical" evidence="8">
    <location>
        <begin position="248"/>
        <end position="270"/>
    </location>
</feature>
<evidence type="ECO:0000313" key="10">
    <source>
        <dbReference type="EMBL" id="KKR34537.1"/>
    </source>
</evidence>
<feature type="domain" description="Glycosyltransferase RgtA/B/C/D-like" evidence="9">
    <location>
        <begin position="66"/>
        <end position="229"/>
    </location>
</feature>
<proteinExistence type="predicted"/>
<evidence type="ECO:0000313" key="11">
    <source>
        <dbReference type="Proteomes" id="UP000034855"/>
    </source>
</evidence>
<keyword evidence="4 10" id="KW-0808">Transferase</keyword>
<evidence type="ECO:0000256" key="6">
    <source>
        <dbReference type="ARBA" id="ARBA00022989"/>
    </source>
</evidence>
<dbReference type="GO" id="GO:0005886">
    <property type="term" value="C:plasma membrane"/>
    <property type="evidence" value="ECO:0007669"/>
    <property type="project" value="UniProtKB-SubCell"/>
</dbReference>
<protein>
    <submittedName>
        <fullName evidence="10">Glycosyl transferase family 39</fullName>
    </submittedName>
</protein>
<evidence type="ECO:0000256" key="1">
    <source>
        <dbReference type="ARBA" id="ARBA00004651"/>
    </source>
</evidence>
<keyword evidence="2" id="KW-1003">Cell membrane</keyword>
<comment type="caution">
    <text evidence="10">The sequence shown here is derived from an EMBL/GenBank/DDBJ whole genome shotgun (WGS) entry which is preliminary data.</text>
</comment>
<feature type="transmembrane region" description="Helical" evidence="8">
    <location>
        <begin position="341"/>
        <end position="360"/>
    </location>
</feature>
<dbReference type="PANTHER" id="PTHR33908">
    <property type="entry name" value="MANNOSYLTRANSFERASE YKCB-RELATED"/>
    <property type="match status" value="1"/>
</dbReference>
<feature type="transmembrane region" description="Helical" evidence="8">
    <location>
        <begin position="218"/>
        <end position="236"/>
    </location>
</feature>
<dbReference type="Proteomes" id="UP000034855">
    <property type="component" value="Unassembled WGS sequence"/>
</dbReference>
<organism evidence="10 11">
    <name type="scientific">Candidatus Magasanikbacteria bacterium GW2011_GWA2_40_10</name>
    <dbReference type="NCBI Taxonomy" id="1619037"/>
    <lineage>
        <taxon>Bacteria</taxon>
        <taxon>Candidatus Magasanikiibacteriota</taxon>
    </lineage>
</organism>
<dbReference type="GO" id="GO:0016763">
    <property type="term" value="F:pentosyltransferase activity"/>
    <property type="evidence" value="ECO:0007669"/>
    <property type="project" value="TreeGrafter"/>
</dbReference>
<dbReference type="STRING" id="1619037.UT67_C0013G0009"/>
<feature type="transmembrane region" description="Helical" evidence="8">
    <location>
        <begin position="87"/>
        <end position="105"/>
    </location>
</feature>
<sequence>MPENYFKIKNWCKDNKYFLAVMLLAVFLLLYRVAARAFWGDEKAVLEYLNNSVSGFLVAYWKLPDNHPPLYYFLVLLLSKILPWTELAIRLVSILAGLGIVWLVYIFTFRVTRDKRIALLTAFFTVFSSYFVLISQMARYHSLAAFSSLLVFYFFYQLFVEGYNERVWRRYLATMVLVGYVDYPHFIYVVLFTNFLYFYRFFRRRTMAPVKRWLVGQFFVAVLVMPAVIMLLNRIFIQGDGGFSKTNLLANSWISIVAGILFHIYSFFFGENIFPWNYIIFSIGLVVLFAIAVGLVQALRKKLWGIPQAFILLLSAALIVVNTFFLNIANPRYNFIVYPKFVFVAYPLLVMSFVLCISSFRSKKVQTVFILFWAMVELAGLTHFYQRNNYINPSYFSDFKGYEFVRDNSKVGDYFVINVDISIGTYNFYKDKYFSKVTPVPPGGLSELLDSKRELRVWFFSVGSDGDSDYGSVTATDQIPDGFKIADQFQSVPVDPILLKLKQKITGRQSYVYKYGVYLLTNE</sequence>
<evidence type="ECO:0000256" key="5">
    <source>
        <dbReference type="ARBA" id="ARBA00022692"/>
    </source>
</evidence>
<comment type="subcellular location">
    <subcellularLocation>
        <location evidence="1">Cell membrane</location>
        <topology evidence="1">Multi-pass membrane protein</topology>
    </subcellularLocation>
</comment>
<feature type="transmembrane region" description="Helical" evidence="8">
    <location>
        <begin position="171"/>
        <end position="198"/>
    </location>
</feature>
<feature type="transmembrane region" description="Helical" evidence="8">
    <location>
        <begin position="140"/>
        <end position="159"/>
    </location>
</feature>
<dbReference type="GO" id="GO:0009103">
    <property type="term" value="P:lipopolysaccharide biosynthetic process"/>
    <property type="evidence" value="ECO:0007669"/>
    <property type="project" value="UniProtKB-ARBA"/>
</dbReference>
<evidence type="ECO:0000259" key="9">
    <source>
        <dbReference type="Pfam" id="PF13231"/>
    </source>
</evidence>
<evidence type="ECO:0000256" key="4">
    <source>
        <dbReference type="ARBA" id="ARBA00022679"/>
    </source>
</evidence>
<feature type="transmembrane region" description="Helical" evidence="8">
    <location>
        <begin position="117"/>
        <end position="134"/>
    </location>
</feature>
<feature type="transmembrane region" description="Helical" evidence="8">
    <location>
        <begin position="367"/>
        <end position="385"/>
    </location>
</feature>
<keyword evidence="5 8" id="KW-0812">Transmembrane</keyword>
<dbReference type="AlphaFoldDB" id="A0A0G0T9G5"/>
<accession>A0A0G0T9G5</accession>
<reference evidence="10 11" key="1">
    <citation type="journal article" date="2015" name="Nature">
        <title>rRNA introns, odd ribosomes, and small enigmatic genomes across a large radiation of phyla.</title>
        <authorList>
            <person name="Brown C.T."/>
            <person name="Hug L.A."/>
            <person name="Thomas B.C."/>
            <person name="Sharon I."/>
            <person name="Castelle C.J."/>
            <person name="Singh A."/>
            <person name="Wilkins M.J."/>
            <person name="Williams K.H."/>
            <person name="Banfield J.F."/>
        </authorList>
    </citation>
    <scope>NUCLEOTIDE SEQUENCE [LARGE SCALE GENOMIC DNA]</scope>
</reference>
<feature type="transmembrane region" description="Helical" evidence="8">
    <location>
        <begin position="310"/>
        <end position="329"/>
    </location>
</feature>
<keyword evidence="6 8" id="KW-1133">Transmembrane helix</keyword>
<name>A0A0G0T9G5_9BACT</name>
<evidence type="ECO:0000256" key="7">
    <source>
        <dbReference type="ARBA" id="ARBA00023136"/>
    </source>
</evidence>
<dbReference type="PANTHER" id="PTHR33908:SF11">
    <property type="entry name" value="MEMBRANE PROTEIN"/>
    <property type="match status" value="1"/>
</dbReference>
<dbReference type="EMBL" id="LBXR01000013">
    <property type="protein sequence ID" value="KKR34537.1"/>
    <property type="molecule type" value="Genomic_DNA"/>
</dbReference>
<evidence type="ECO:0000256" key="3">
    <source>
        <dbReference type="ARBA" id="ARBA00022676"/>
    </source>
</evidence>
<dbReference type="InterPro" id="IPR038731">
    <property type="entry name" value="RgtA/B/C-like"/>
</dbReference>
<keyword evidence="7 8" id="KW-0472">Membrane</keyword>